<dbReference type="InterPro" id="IPR038765">
    <property type="entry name" value="Papain-like_cys_pep_sf"/>
</dbReference>
<sequence>YHISSLRGYHNSASVLDTLTVALQLLAYKISPFQSNSLDCGMYMLHYMHKVAWSIS</sequence>
<evidence type="ECO:0000313" key="1">
    <source>
        <dbReference type="EMBL" id="EGZ13891.1"/>
    </source>
</evidence>
<gene>
    <name evidence="1" type="ORF">PHYSODRAFT_510942</name>
</gene>
<evidence type="ECO:0008006" key="3">
    <source>
        <dbReference type="Google" id="ProtNLM"/>
    </source>
</evidence>
<proteinExistence type="predicted"/>
<evidence type="ECO:0000313" key="2">
    <source>
        <dbReference type="Proteomes" id="UP000002640"/>
    </source>
</evidence>
<keyword evidence="2" id="KW-1185">Reference proteome</keyword>
<protein>
    <recommendedName>
        <fullName evidence="3">Ubiquitin-like protease family profile domain-containing protein</fullName>
    </recommendedName>
</protein>
<accession>G4ZQU3</accession>
<dbReference type="Proteomes" id="UP000002640">
    <property type="component" value="Unassembled WGS sequence"/>
</dbReference>
<dbReference type="AlphaFoldDB" id="G4ZQU3"/>
<feature type="non-terminal residue" evidence="1">
    <location>
        <position position="1"/>
    </location>
</feature>
<name>G4ZQU3_PHYSP</name>
<dbReference type="KEGG" id="psoj:PHYSODRAFT_510942"/>
<organism evidence="1 2">
    <name type="scientific">Phytophthora sojae (strain P6497)</name>
    <name type="common">Soybean stem and root rot agent</name>
    <name type="synonym">Phytophthora megasperma f. sp. glycines</name>
    <dbReference type="NCBI Taxonomy" id="1094619"/>
    <lineage>
        <taxon>Eukaryota</taxon>
        <taxon>Sar</taxon>
        <taxon>Stramenopiles</taxon>
        <taxon>Oomycota</taxon>
        <taxon>Peronosporomycetes</taxon>
        <taxon>Peronosporales</taxon>
        <taxon>Peronosporaceae</taxon>
        <taxon>Phytophthora</taxon>
    </lineage>
</organism>
<dbReference type="InParanoid" id="G4ZQU3"/>
<dbReference type="EMBL" id="JH159156">
    <property type="protein sequence ID" value="EGZ13891.1"/>
    <property type="molecule type" value="Genomic_DNA"/>
</dbReference>
<reference evidence="1 2" key="1">
    <citation type="journal article" date="2006" name="Science">
        <title>Phytophthora genome sequences uncover evolutionary origins and mechanisms of pathogenesis.</title>
        <authorList>
            <person name="Tyler B.M."/>
            <person name="Tripathy S."/>
            <person name="Zhang X."/>
            <person name="Dehal P."/>
            <person name="Jiang R.H."/>
            <person name="Aerts A."/>
            <person name="Arredondo F.D."/>
            <person name="Baxter L."/>
            <person name="Bensasson D."/>
            <person name="Beynon J.L."/>
            <person name="Chapman J."/>
            <person name="Damasceno C.M."/>
            <person name="Dorrance A.E."/>
            <person name="Dou D."/>
            <person name="Dickerman A.W."/>
            <person name="Dubchak I.L."/>
            <person name="Garbelotto M."/>
            <person name="Gijzen M."/>
            <person name="Gordon S.G."/>
            <person name="Govers F."/>
            <person name="Grunwald N.J."/>
            <person name="Huang W."/>
            <person name="Ivors K.L."/>
            <person name="Jones R.W."/>
            <person name="Kamoun S."/>
            <person name="Krampis K."/>
            <person name="Lamour K.H."/>
            <person name="Lee M.K."/>
            <person name="McDonald W.H."/>
            <person name="Medina M."/>
            <person name="Meijer H.J."/>
            <person name="Nordberg E.K."/>
            <person name="Maclean D.J."/>
            <person name="Ospina-Giraldo M.D."/>
            <person name="Morris P.F."/>
            <person name="Phuntumart V."/>
            <person name="Putnam N.H."/>
            <person name="Rash S."/>
            <person name="Rose J.K."/>
            <person name="Sakihama Y."/>
            <person name="Salamov A.A."/>
            <person name="Savidor A."/>
            <person name="Scheuring C.F."/>
            <person name="Smith B.M."/>
            <person name="Sobral B.W."/>
            <person name="Terry A."/>
            <person name="Torto-Alalibo T.A."/>
            <person name="Win J."/>
            <person name="Xu Z."/>
            <person name="Zhang H."/>
            <person name="Grigoriev I.V."/>
            <person name="Rokhsar D.S."/>
            <person name="Boore J.L."/>
        </authorList>
    </citation>
    <scope>NUCLEOTIDE SEQUENCE [LARGE SCALE GENOMIC DNA]</scope>
    <source>
        <strain evidence="1 2">P6497</strain>
    </source>
</reference>
<dbReference type="RefSeq" id="XP_009531320.1">
    <property type="nucleotide sequence ID" value="XM_009533025.1"/>
</dbReference>
<dbReference type="SUPFAM" id="SSF54001">
    <property type="entry name" value="Cysteine proteinases"/>
    <property type="match status" value="1"/>
</dbReference>
<dbReference type="Gene3D" id="1.10.418.20">
    <property type="match status" value="1"/>
</dbReference>
<dbReference type="GeneID" id="20659181"/>